<dbReference type="Pfam" id="PF03372">
    <property type="entry name" value="Exo_endo_phos"/>
    <property type="match status" value="1"/>
</dbReference>
<evidence type="ECO:0000313" key="3">
    <source>
        <dbReference type="Proteomes" id="UP000799437"/>
    </source>
</evidence>
<dbReference type="PANTHER" id="PTHR42834">
    <property type="entry name" value="ENDONUCLEASE/EXONUCLEASE/PHOSPHATASE FAMILY PROTEIN (AFU_ORTHOLOGUE AFUA_3G09210)"/>
    <property type="match status" value="1"/>
</dbReference>
<dbReference type="OrthoDB" id="47488at2759"/>
<dbReference type="InterPro" id="IPR005135">
    <property type="entry name" value="Endo/exonuclease/phosphatase"/>
</dbReference>
<dbReference type="Proteomes" id="UP000799437">
    <property type="component" value="Unassembled WGS sequence"/>
</dbReference>
<keyword evidence="3" id="KW-1185">Reference proteome</keyword>
<dbReference type="PANTHER" id="PTHR42834:SF1">
    <property type="entry name" value="ENDONUCLEASE_EXONUCLEASE_PHOSPHATASE FAMILY PROTEIN (AFU_ORTHOLOGUE AFUA_3G09210)"/>
    <property type="match status" value="1"/>
</dbReference>
<name>A0A6A6WI69_9PEZI</name>
<accession>A0A6A6WI69</accession>
<protein>
    <submittedName>
        <fullName evidence="2">Endonuclease/exonuclease/phosphatase family protein</fullName>
    </submittedName>
</protein>
<dbReference type="EMBL" id="ML996567">
    <property type="protein sequence ID" value="KAF2760841.1"/>
    <property type="molecule type" value="Genomic_DNA"/>
</dbReference>
<organism evidence="2 3">
    <name type="scientific">Pseudovirgaria hyperparasitica</name>
    <dbReference type="NCBI Taxonomy" id="470096"/>
    <lineage>
        <taxon>Eukaryota</taxon>
        <taxon>Fungi</taxon>
        <taxon>Dikarya</taxon>
        <taxon>Ascomycota</taxon>
        <taxon>Pezizomycotina</taxon>
        <taxon>Dothideomycetes</taxon>
        <taxon>Dothideomycetes incertae sedis</taxon>
        <taxon>Acrospermales</taxon>
        <taxon>Acrospermaceae</taxon>
        <taxon>Pseudovirgaria</taxon>
    </lineage>
</organism>
<feature type="domain" description="Endonuclease/exonuclease/phosphatase" evidence="1">
    <location>
        <begin position="306"/>
        <end position="593"/>
    </location>
</feature>
<dbReference type="RefSeq" id="XP_033603292.1">
    <property type="nucleotide sequence ID" value="XM_033745996.1"/>
</dbReference>
<gene>
    <name evidence="2" type="ORF">EJ05DRAFT_491758</name>
</gene>
<dbReference type="GO" id="GO:0004527">
    <property type="term" value="F:exonuclease activity"/>
    <property type="evidence" value="ECO:0007669"/>
    <property type="project" value="UniProtKB-KW"/>
</dbReference>
<keyword evidence="2" id="KW-0255">Endonuclease</keyword>
<dbReference type="CDD" id="cd04486">
    <property type="entry name" value="YhcR_OBF_like"/>
    <property type="match status" value="1"/>
</dbReference>
<dbReference type="AlphaFoldDB" id="A0A6A6WI69"/>
<dbReference type="InterPro" id="IPR036691">
    <property type="entry name" value="Endo/exonu/phosph_ase_sf"/>
</dbReference>
<reference evidence="2" key="1">
    <citation type="journal article" date="2020" name="Stud. Mycol.">
        <title>101 Dothideomycetes genomes: a test case for predicting lifestyles and emergence of pathogens.</title>
        <authorList>
            <person name="Haridas S."/>
            <person name="Albert R."/>
            <person name="Binder M."/>
            <person name="Bloem J."/>
            <person name="Labutti K."/>
            <person name="Salamov A."/>
            <person name="Andreopoulos B."/>
            <person name="Baker S."/>
            <person name="Barry K."/>
            <person name="Bills G."/>
            <person name="Bluhm B."/>
            <person name="Cannon C."/>
            <person name="Castanera R."/>
            <person name="Culley D."/>
            <person name="Daum C."/>
            <person name="Ezra D."/>
            <person name="Gonzalez J."/>
            <person name="Henrissat B."/>
            <person name="Kuo A."/>
            <person name="Liang C."/>
            <person name="Lipzen A."/>
            <person name="Lutzoni F."/>
            <person name="Magnuson J."/>
            <person name="Mondo S."/>
            <person name="Nolan M."/>
            <person name="Ohm R."/>
            <person name="Pangilinan J."/>
            <person name="Park H.-J."/>
            <person name="Ramirez L."/>
            <person name="Alfaro M."/>
            <person name="Sun H."/>
            <person name="Tritt A."/>
            <person name="Yoshinaga Y."/>
            <person name="Zwiers L.-H."/>
            <person name="Turgeon B."/>
            <person name="Goodwin S."/>
            <person name="Spatafora J."/>
            <person name="Crous P."/>
            <person name="Grigoriev I."/>
        </authorList>
    </citation>
    <scope>NUCLEOTIDE SEQUENCE</scope>
    <source>
        <strain evidence="2">CBS 121739</strain>
    </source>
</reference>
<keyword evidence="2" id="KW-0269">Exonuclease</keyword>
<keyword evidence="2" id="KW-0378">Hydrolase</keyword>
<dbReference type="Gene3D" id="3.60.10.10">
    <property type="entry name" value="Endonuclease/exonuclease/phosphatase"/>
    <property type="match status" value="1"/>
</dbReference>
<keyword evidence="2" id="KW-0540">Nuclease</keyword>
<evidence type="ECO:0000259" key="1">
    <source>
        <dbReference type="Pfam" id="PF03372"/>
    </source>
</evidence>
<proteinExistence type="predicted"/>
<sequence length="606" mass="64882">MKLSAVTDGIAVLSLSNLGLALTIAEINGNRFLSPYAGQAVSNVTGLVTAKSPAGIYIRSTTPDNDVATSESLHVFSSTIGRNLSVGDIVNLGGVITEYRPVANPTYMLLTELTSPRNVTKLSSGTTVAPLVIGKDTGSPPTQQYSGLDNGDIFGVPNNSSQISIANPLLRPGDFGLDFWESLSGELVTVKGVKAISKPNNFGDTWVTGDWKVSGRNSRGGLTMTNKDGNPEAIIIGTPLDGTNNSAGTKLGDSLQDITGVITYAFGFYRILPLTGIVVTSSAAPTLPSSTTLTSGKTCKDLTFGSYNVENLTPTKSILPAIASHIANVMKSPSLVFLQEIQDNNGATNDAIVDANLTLASLASAINSISGVSYSYVDIDPVDDQDGGEPGGNIRTAYLYDPAVLRLRKVNPGSSTDANEVLAGPELKYNPGRIDPTNPAWQASRKPLAAAWETLDGRNKRLIFYSIEGDSRPPINGVLDVRTQQANITATFIRQILSKDPTSSIVTAGDFNEFVFANPLKVFQQQSSMQDLDEIAGLVPEERYTYLFDMNCQQLDHIFVSPALAAKKYLGRVKYEHIHINTWEKRDAQISDHDPSVAKLDVCRLF</sequence>
<dbReference type="GeneID" id="54487050"/>
<evidence type="ECO:0000313" key="2">
    <source>
        <dbReference type="EMBL" id="KAF2760841.1"/>
    </source>
</evidence>
<dbReference type="GO" id="GO:0004519">
    <property type="term" value="F:endonuclease activity"/>
    <property type="evidence" value="ECO:0007669"/>
    <property type="project" value="UniProtKB-KW"/>
</dbReference>
<dbReference type="SUPFAM" id="SSF56219">
    <property type="entry name" value="DNase I-like"/>
    <property type="match status" value="1"/>
</dbReference>